<evidence type="ECO:0000256" key="4">
    <source>
        <dbReference type="ARBA" id="ARBA00022475"/>
    </source>
</evidence>
<dbReference type="PROSITE" id="PS00216">
    <property type="entry name" value="SUGAR_TRANSPORT_1"/>
    <property type="match status" value="1"/>
</dbReference>
<dbReference type="EMBL" id="WUYZ01000001">
    <property type="protein sequence ID" value="NKS24663.1"/>
    <property type="molecule type" value="Genomic_DNA"/>
</dbReference>
<feature type="transmembrane region" description="Helical" evidence="9">
    <location>
        <begin position="65"/>
        <end position="85"/>
    </location>
</feature>
<accession>A0AAE4ZEK2</accession>
<feature type="transmembrane region" description="Helical" evidence="9">
    <location>
        <begin position="364"/>
        <end position="384"/>
    </location>
</feature>
<evidence type="ECO:0000313" key="11">
    <source>
        <dbReference type="EMBL" id="NKS24663.1"/>
    </source>
</evidence>
<evidence type="ECO:0000256" key="2">
    <source>
        <dbReference type="ARBA" id="ARBA00006236"/>
    </source>
</evidence>
<dbReference type="RefSeq" id="WP_049799461.1">
    <property type="nucleotide sequence ID" value="NZ_CP041647.1"/>
</dbReference>
<evidence type="ECO:0000256" key="7">
    <source>
        <dbReference type="ARBA" id="ARBA00023136"/>
    </source>
</evidence>
<dbReference type="GO" id="GO:0005886">
    <property type="term" value="C:plasma membrane"/>
    <property type="evidence" value="ECO:0007669"/>
    <property type="project" value="UniProtKB-SubCell"/>
</dbReference>
<name>A0AAE4ZEK2_RHOHA</name>
<dbReference type="PROSITE" id="PS50850">
    <property type="entry name" value="MFS"/>
    <property type="match status" value="1"/>
</dbReference>
<comment type="caution">
    <text evidence="11">The sequence shown here is derived from an EMBL/GenBank/DDBJ whole genome shotgun (WGS) entry which is preliminary data.</text>
</comment>
<feature type="transmembrane region" description="Helical" evidence="9">
    <location>
        <begin position="158"/>
        <end position="179"/>
    </location>
</feature>
<organism evidence="11 12">
    <name type="scientific">Rhodococcus hoagii</name>
    <name type="common">Corynebacterium equii</name>
    <dbReference type="NCBI Taxonomy" id="43767"/>
    <lineage>
        <taxon>Bacteria</taxon>
        <taxon>Bacillati</taxon>
        <taxon>Actinomycetota</taxon>
        <taxon>Actinomycetes</taxon>
        <taxon>Mycobacteriales</taxon>
        <taxon>Nocardiaceae</taxon>
        <taxon>Prescottella</taxon>
    </lineage>
</organism>
<gene>
    <name evidence="11" type="ORF">GS505_02065</name>
</gene>
<dbReference type="PANTHER" id="PTHR23502:SF132">
    <property type="entry name" value="POLYAMINE TRANSPORTER 2-RELATED"/>
    <property type="match status" value="1"/>
</dbReference>
<dbReference type="PANTHER" id="PTHR23502">
    <property type="entry name" value="MAJOR FACILITATOR SUPERFAMILY"/>
    <property type="match status" value="1"/>
</dbReference>
<keyword evidence="5 9" id="KW-0812">Transmembrane</keyword>
<feature type="transmembrane region" description="Helical" evidence="9">
    <location>
        <begin position="233"/>
        <end position="258"/>
    </location>
</feature>
<comment type="similarity">
    <text evidence="2">Belongs to the major facilitator superfamily. Bcr/CmlA family.</text>
</comment>
<dbReference type="CDD" id="cd17320">
    <property type="entry name" value="MFS_MdfA_MDR_like"/>
    <property type="match status" value="1"/>
</dbReference>
<keyword evidence="6 9" id="KW-1133">Transmembrane helix</keyword>
<feature type="transmembrane region" description="Helical" evidence="9">
    <location>
        <begin position="26"/>
        <end position="45"/>
    </location>
</feature>
<dbReference type="Pfam" id="PF07690">
    <property type="entry name" value="MFS_1"/>
    <property type="match status" value="1"/>
</dbReference>
<evidence type="ECO:0000259" key="10">
    <source>
        <dbReference type="PROSITE" id="PS50850"/>
    </source>
</evidence>
<evidence type="ECO:0000256" key="5">
    <source>
        <dbReference type="ARBA" id="ARBA00022692"/>
    </source>
</evidence>
<dbReference type="FunFam" id="1.20.1720.10:FF:000005">
    <property type="entry name" value="Bcr/CflA family efflux transporter"/>
    <property type="match status" value="1"/>
</dbReference>
<dbReference type="InterPro" id="IPR004812">
    <property type="entry name" value="Efflux_drug-R_Bcr/CmlA"/>
</dbReference>
<dbReference type="InterPro" id="IPR005829">
    <property type="entry name" value="Sugar_transporter_CS"/>
</dbReference>
<dbReference type="InterPro" id="IPR011701">
    <property type="entry name" value="MFS"/>
</dbReference>
<feature type="transmembrane region" description="Helical" evidence="9">
    <location>
        <begin position="329"/>
        <end position="352"/>
    </location>
</feature>
<comment type="subcellular location">
    <subcellularLocation>
        <location evidence="1">Cell membrane</location>
        <topology evidence="1">Multi-pass membrane protein</topology>
    </subcellularLocation>
</comment>
<sequence length="413" mass="41961">MTVDETPPSPAHGEAPAAPPTGGARAGLGTIVALGTMTALGPFTIDMYLPALPDIAAALDSTASGAQLTITGTLVGLALGQLVIGPLSDSLGRKRPLVAGIALHVASSLVAVFATSIAMLGAVRVLQGVGAAAAAVVTMAMVRDLFSDRAVAVVISRLMLVLGVAPVIAPSVGGALLVALDWRGIFVVLALVGVSIALVAVLALPETLPRERRRPGGLLPVVRTYRALLRDRTFVALTFASSIVMAALFAYVSGAPFVYQDQFGLDQQQFAIVFSAGAFSMIGATQLNVRLLRRWSPQQIVQASLTAAVTFGIVAVVVAHFQIGGLPGFVAALWIMLGAVCFVLPNAPALALTRHGEAAGTAAALLGSMQYAVGAVVAPLVGLLGNTDTALVASMTACLAVALVTMFAAARTS</sequence>
<dbReference type="SUPFAM" id="SSF103473">
    <property type="entry name" value="MFS general substrate transporter"/>
    <property type="match status" value="1"/>
</dbReference>
<dbReference type="NCBIfam" id="TIGR00710">
    <property type="entry name" value="efflux_Bcr_CflA"/>
    <property type="match status" value="1"/>
</dbReference>
<dbReference type="InterPro" id="IPR036259">
    <property type="entry name" value="MFS_trans_sf"/>
</dbReference>
<feature type="transmembrane region" description="Helical" evidence="9">
    <location>
        <begin position="270"/>
        <end position="289"/>
    </location>
</feature>
<dbReference type="InterPro" id="IPR020846">
    <property type="entry name" value="MFS_dom"/>
</dbReference>
<keyword evidence="4" id="KW-1003">Cell membrane</keyword>
<reference evidence="11" key="1">
    <citation type="journal article" date="2020" name="Environ. Microbiol.">
        <title>The novel and transferable erm(51) gene confers Macrolides, Lincosamides, and Streptogramins B (MLSB) resistance to clonal Rhodococcus equi in the environment.</title>
        <authorList>
            <person name="Huber L."/>
            <person name="Giguere S."/>
            <person name="Slovis N.M."/>
            <person name="Alvarez-Narvaez S."/>
            <person name="Hart K.A."/>
            <person name="Greiter M."/>
            <person name="Morris E.R.A."/>
            <person name="Cohen N.D."/>
        </authorList>
    </citation>
    <scope>NUCLEOTIDE SEQUENCE</scope>
    <source>
        <strain evidence="11">Lh_141_1</strain>
    </source>
</reference>
<dbReference type="Gene3D" id="1.20.1720.10">
    <property type="entry name" value="Multidrug resistance protein D"/>
    <property type="match status" value="1"/>
</dbReference>
<feature type="domain" description="Major facilitator superfamily (MFS) profile" evidence="10">
    <location>
        <begin position="30"/>
        <end position="413"/>
    </location>
</feature>
<keyword evidence="7 9" id="KW-0472">Membrane</keyword>
<evidence type="ECO:0000313" key="12">
    <source>
        <dbReference type="Proteomes" id="UP000605618"/>
    </source>
</evidence>
<evidence type="ECO:0000256" key="1">
    <source>
        <dbReference type="ARBA" id="ARBA00004651"/>
    </source>
</evidence>
<feature type="transmembrane region" description="Helical" evidence="9">
    <location>
        <begin position="97"/>
        <end position="119"/>
    </location>
</feature>
<proteinExistence type="inferred from homology"/>
<feature type="compositionally biased region" description="Low complexity" evidence="8">
    <location>
        <begin position="11"/>
        <end position="23"/>
    </location>
</feature>
<feature type="region of interest" description="Disordered" evidence="8">
    <location>
        <begin position="1"/>
        <end position="23"/>
    </location>
</feature>
<dbReference type="GO" id="GO:0042910">
    <property type="term" value="F:xenobiotic transmembrane transporter activity"/>
    <property type="evidence" value="ECO:0007669"/>
    <property type="project" value="InterPro"/>
</dbReference>
<dbReference type="GO" id="GO:1990961">
    <property type="term" value="P:xenobiotic detoxification by transmembrane export across the plasma membrane"/>
    <property type="evidence" value="ECO:0007669"/>
    <property type="project" value="InterPro"/>
</dbReference>
<evidence type="ECO:0000256" key="3">
    <source>
        <dbReference type="ARBA" id="ARBA00022448"/>
    </source>
</evidence>
<feature type="transmembrane region" description="Helical" evidence="9">
    <location>
        <begin position="301"/>
        <end position="323"/>
    </location>
</feature>
<evidence type="ECO:0000256" key="9">
    <source>
        <dbReference type="SAM" id="Phobius"/>
    </source>
</evidence>
<feature type="transmembrane region" description="Helical" evidence="9">
    <location>
        <begin position="185"/>
        <end position="204"/>
    </location>
</feature>
<keyword evidence="3" id="KW-0813">Transport</keyword>
<dbReference type="AlphaFoldDB" id="A0AAE4ZEK2"/>
<evidence type="ECO:0000256" key="6">
    <source>
        <dbReference type="ARBA" id="ARBA00022989"/>
    </source>
</evidence>
<dbReference type="Proteomes" id="UP000605618">
    <property type="component" value="Unassembled WGS sequence"/>
</dbReference>
<feature type="transmembrane region" description="Helical" evidence="9">
    <location>
        <begin position="390"/>
        <end position="410"/>
    </location>
</feature>
<feature type="transmembrane region" description="Helical" evidence="9">
    <location>
        <begin position="125"/>
        <end position="146"/>
    </location>
</feature>
<evidence type="ECO:0000256" key="8">
    <source>
        <dbReference type="SAM" id="MobiDB-lite"/>
    </source>
</evidence>
<protein>
    <submittedName>
        <fullName evidence="11">Bcr/CflA family efflux MFS transporter</fullName>
    </submittedName>
</protein>